<dbReference type="PANTHER" id="PTHR11070">
    <property type="entry name" value="UVRD / RECB / PCRA DNA HELICASE FAMILY MEMBER"/>
    <property type="match status" value="1"/>
</dbReference>
<evidence type="ECO:0000256" key="6">
    <source>
        <dbReference type="ARBA" id="ARBA00022839"/>
    </source>
</evidence>
<dbReference type="SUPFAM" id="SSF52980">
    <property type="entry name" value="Restriction endonuclease-like"/>
    <property type="match status" value="1"/>
</dbReference>
<dbReference type="InterPro" id="IPR027417">
    <property type="entry name" value="P-loop_NTPase"/>
</dbReference>
<evidence type="ECO:0000259" key="17">
    <source>
        <dbReference type="PROSITE" id="PS51198"/>
    </source>
</evidence>
<dbReference type="PROSITE" id="PS51198">
    <property type="entry name" value="UVRD_HELICASE_ATP_BIND"/>
    <property type="match status" value="1"/>
</dbReference>
<dbReference type="Pfam" id="PF13361">
    <property type="entry name" value="UvrD_C"/>
    <property type="match status" value="1"/>
</dbReference>
<dbReference type="InterPro" id="IPR014151">
    <property type="entry name" value="DNA_helicase_AddA"/>
</dbReference>
<evidence type="ECO:0000256" key="12">
    <source>
        <dbReference type="ARBA" id="ARBA00034808"/>
    </source>
</evidence>
<dbReference type="InterPro" id="IPR011604">
    <property type="entry name" value="PDDEXK-like_dom_sf"/>
</dbReference>
<keyword evidence="4 15" id="KW-0378">Hydrolase</keyword>
<evidence type="ECO:0000256" key="4">
    <source>
        <dbReference type="ARBA" id="ARBA00022801"/>
    </source>
</evidence>
<evidence type="ECO:0000313" key="20">
    <source>
        <dbReference type="Proteomes" id="UP000655420"/>
    </source>
</evidence>
<keyword evidence="8" id="KW-0238">DNA-binding</keyword>
<gene>
    <name evidence="19" type="primary">addA</name>
    <name evidence="19" type="ORF">H0I76_07830</name>
</gene>
<dbReference type="AlphaFoldDB" id="A0A8J7M5Z7"/>
<dbReference type="GO" id="GO:0000725">
    <property type="term" value="P:recombinational repair"/>
    <property type="evidence" value="ECO:0007669"/>
    <property type="project" value="TreeGrafter"/>
</dbReference>
<reference evidence="19" key="1">
    <citation type="submission" date="2020-12" db="EMBL/GenBank/DDBJ databases">
        <title>Bacterial taxonomy.</title>
        <authorList>
            <person name="Pan X."/>
        </authorList>
    </citation>
    <scope>NUCLEOTIDE SEQUENCE</scope>
    <source>
        <strain evidence="19">M0105</strain>
    </source>
</reference>
<evidence type="ECO:0000256" key="7">
    <source>
        <dbReference type="ARBA" id="ARBA00022840"/>
    </source>
</evidence>
<keyword evidence="20" id="KW-1185">Reference proteome</keyword>
<evidence type="ECO:0000256" key="15">
    <source>
        <dbReference type="PROSITE-ProRule" id="PRU00560"/>
    </source>
</evidence>
<organism evidence="19 20">
    <name type="scientific">Thermohalobaculum xanthum</name>
    <dbReference type="NCBI Taxonomy" id="2753746"/>
    <lineage>
        <taxon>Bacteria</taxon>
        <taxon>Pseudomonadati</taxon>
        <taxon>Pseudomonadota</taxon>
        <taxon>Alphaproteobacteria</taxon>
        <taxon>Rhodobacterales</taxon>
        <taxon>Paracoccaceae</taxon>
        <taxon>Thermohalobaculum</taxon>
    </lineage>
</organism>
<dbReference type="Proteomes" id="UP000655420">
    <property type="component" value="Unassembled WGS sequence"/>
</dbReference>
<keyword evidence="7 15" id="KW-0067">ATP-binding</keyword>
<comment type="caution">
    <text evidence="19">The sequence shown here is derived from an EMBL/GenBank/DDBJ whole genome shotgun (WGS) entry which is preliminary data.</text>
</comment>
<dbReference type="InterPro" id="IPR014017">
    <property type="entry name" value="DNA_helicase_UvrD-like_C"/>
</dbReference>
<feature type="region of interest" description="Disordered" evidence="16">
    <location>
        <begin position="907"/>
        <end position="993"/>
    </location>
</feature>
<feature type="binding site" evidence="15">
    <location>
        <begin position="35"/>
        <end position="42"/>
    </location>
    <ligand>
        <name>ATP</name>
        <dbReference type="ChEBI" id="CHEBI:30616"/>
    </ligand>
</feature>
<dbReference type="GO" id="GO:0003677">
    <property type="term" value="F:DNA binding"/>
    <property type="evidence" value="ECO:0007669"/>
    <property type="project" value="UniProtKB-KW"/>
</dbReference>
<dbReference type="GO" id="GO:0004527">
    <property type="term" value="F:exonuclease activity"/>
    <property type="evidence" value="ECO:0007669"/>
    <property type="project" value="UniProtKB-KW"/>
</dbReference>
<feature type="compositionally biased region" description="Low complexity" evidence="16">
    <location>
        <begin position="962"/>
        <end position="982"/>
    </location>
</feature>
<dbReference type="Gene3D" id="3.90.320.10">
    <property type="match status" value="1"/>
</dbReference>
<dbReference type="PROSITE" id="PS51217">
    <property type="entry name" value="UVRD_HELICASE_CTER"/>
    <property type="match status" value="1"/>
</dbReference>
<keyword evidence="3" id="KW-0227">DNA damage</keyword>
<evidence type="ECO:0000256" key="16">
    <source>
        <dbReference type="SAM" id="MobiDB-lite"/>
    </source>
</evidence>
<dbReference type="GO" id="GO:0043138">
    <property type="term" value="F:3'-5' DNA helicase activity"/>
    <property type="evidence" value="ECO:0007669"/>
    <property type="project" value="UniProtKB-EC"/>
</dbReference>
<evidence type="ECO:0000256" key="8">
    <source>
        <dbReference type="ARBA" id="ARBA00023125"/>
    </source>
</evidence>
<accession>A0A8J7M5Z7</accession>
<evidence type="ECO:0000256" key="11">
    <source>
        <dbReference type="ARBA" id="ARBA00034617"/>
    </source>
</evidence>
<evidence type="ECO:0000256" key="13">
    <source>
        <dbReference type="ARBA" id="ARBA00034923"/>
    </source>
</evidence>
<name>A0A8J7M5Z7_9RHOB</name>
<dbReference type="Gene3D" id="1.10.486.10">
    <property type="entry name" value="PCRA, domain 4"/>
    <property type="match status" value="1"/>
</dbReference>
<dbReference type="PANTHER" id="PTHR11070:SF2">
    <property type="entry name" value="ATP-DEPENDENT DNA HELICASE SRS2"/>
    <property type="match status" value="1"/>
</dbReference>
<evidence type="ECO:0000259" key="18">
    <source>
        <dbReference type="PROSITE" id="PS51217"/>
    </source>
</evidence>
<evidence type="ECO:0000313" key="19">
    <source>
        <dbReference type="EMBL" id="MBK0399094.1"/>
    </source>
</evidence>
<evidence type="ECO:0000256" key="3">
    <source>
        <dbReference type="ARBA" id="ARBA00022763"/>
    </source>
</evidence>
<feature type="domain" description="UvrD-like helicase C-terminal" evidence="18">
    <location>
        <begin position="513"/>
        <end position="792"/>
    </location>
</feature>
<evidence type="ECO:0000256" key="14">
    <source>
        <dbReference type="ARBA" id="ARBA00048988"/>
    </source>
</evidence>
<dbReference type="Gene3D" id="3.30.160.800">
    <property type="match status" value="1"/>
</dbReference>
<dbReference type="NCBIfam" id="TIGR02784">
    <property type="entry name" value="addA_alphas"/>
    <property type="match status" value="1"/>
</dbReference>
<keyword evidence="2 15" id="KW-0547">Nucleotide-binding</keyword>
<dbReference type="InterPro" id="IPR000212">
    <property type="entry name" value="DNA_helicase_UvrD/REP"/>
</dbReference>
<keyword evidence="6" id="KW-0269">Exonuclease</keyword>
<evidence type="ECO:0000256" key="5">
    <source>
        <dbReference type="ARBA" id="ARBA00022806"/>
    </source>
</evidence>
<protein>
    <recommendedName>
        <fullName evidence="12">DNA 3'-5' helicase</fullName>
        <ecNumber evidence="12">5.6.2.4</ecNumber>
    </recommendedName>
    <alternativeName>
        <fullName evidence="13">DNA 3'-5' helicase II</fullName>
    </alternativeName>
</protein>
<dbReference type="SUPFAM" id="SSF52540">
    <property type="entry name" value="P-loop containing nucleoside triphosphate hydrolases"/>
    <property type="match status" value="1"/>
</dbReference>
<sequence length="1168" mass="123016">MGGRRPRRRWRALSVGPTLAQRQAADPMVSAWVGANAGSGKTRVLTQRVARLLLAGARPERILCLTYTRAAAAEMQNRLFGMLGGWAMAPDTELGADLAALEGAAQPITDPARLARARTLFAAALETPGGLRIQTIHAFCDALLRRFPLEAGISPRFEVLDDRQKALMTDAILAELAAEAESAGGGPFDRIAARLNEGGITALTEAVLARREDFPAVPVGPRIAAHLGEDAALGPEAAARTALDALDWDALGAHADLQRRVGRATGARVAEAIETALTLRATDPTDAAGALLGAYLKQDGEPRSRHNFPVSAVLAADPGAGELTDEMLAWAAGAADAMRRAEAAARAADLDAFARAFLERYDAAKAARGLLDFDDLVGRARDLVARSDLAAWTLYKLDRGIDHILVDEAQDTAPAQWDVIRAVTQEFFSGEDEGRARSLFVVGDEKQSIYSFQGAEPRAFGSTRDELAAWLDAMGRSLARPALTTSFRSAPGILDFVDAVFAGEAAEGLTVDGTSVEHSAHRAGDAARIDLWPLVEPAGAEDDGEWWRPVDQPPPGAPKLRLARMLATEIARMLASDSLPPRANRPARRVRPGDILVLVARRDLLARALIRQLKALGVPVAGADRLTLAGELAVKDLMALIRVSITPDDDLALAALLRSPVFGMSEDALFDLAHGRARGQGLRDRLRAAGPPEVVAVLDDLAARADFLRPYEFLQRALIRHGARTRLIARLGAEAEDPIDELLEQALAFEARETPSLAGFVAWVEAGEIQVKREMDAAAGEVRVMTVHGAKGLEAPVVILPDTMARPNRGGGRPRLFTLGEAPSGGNAPAAPLVAWAGATAGEPEAVRAAADRAAAREADERRRLLYVALTRAEDWLILCGAGDPARAEDTWHGLIEAGAERLGGWTEVAGPAGLEGPIRRRESGPEASTAIPGETCAPDADAQHSAAQPPDPRPLPDWLGPAAAEARPAAPLAPSGLAPDSPEAPAGGAGRGRDVALDYGTAVHLLLERLAGHDARARAELAGPLLAQALPDLDPALAEGARAEAEAVLAAPFAARLFGAGTLAEVAIAARLPDGRELSGRIDRLVVTATEVLAVDFKTDPAPPATPDGVRAEYLVQLGAYRTALARIYPGRAVSAAILWTAAARLMPLPDGVVDAAFAAALADQPA</sequence>
<evidence type="ECO:0000256" key="1">
    <source>
        <dbReference type="ARBA" id="ARBA00022722"/>
    </source>
</evidence>
<evidence type="ECO:0000256" key="9">
    <source>
        <dbReference type="ARBA" id="ARBA00023204"/>
    </source>
</evidence>
<dbReference type="GO" id="GO:0005829">
    <property type="term" value="C:cytosol"/>
    <property type="evidence" value="ECO:0007669"/>
    <property type="project" value="TreeGrafter"/>
</dbReference>
<dbReference type="InterPro" id="IPR014016">
    <property type="entry name" value="UvrD-like_ATP-bd"/>
</dbReference>
<dbReference type="GO" id="GO:0033202">
    <property type="term" value="C:DNA helicase complex"/>
    <property type="evidence" value="ECO:0007669"/>
    <property type="project" value="TreeGrafter"/>
</dbReference>
<keyword evidence="1" id="KW-0540">Nuclease</keyword>
<dbReference type="GO" id="GO:0005524">
    <property type="term" value="F:ATP binding"/>
    <property type="evidence" value="ECO:0007669"/>
    <property type="project" value="UniProtKB-UniRule"/>
</dbReference>
<dbReference type="InterPro" id="IPR011335">
    <property type="entry name" value="Restrct_endonuc-II-like"/>
</dbReference>
<keyword evidence="9" id="KW-0234">DNA repair</keyword>
<dbReference type="InterPro" id="IPR038726">
    <property type="entry name" value="PDDEXK_AddAB-type"/>
</dbReference>
<dbReference type="Gene3D" id="3.40.50.300">
    <property type="entry name" value="P-loop containing nucleotide triphosphate hydrolases"/>
    <property type="match status" value="3"/>
</dbReference>
<keyword evidence="5 15" id="KW-0347">Helicase</keyword>
<dbReference type="EC" id="5.6.2.4" evidence="12"/>
<proteinExistence type="predicted"/>
<feature type="domain" description="UvrD-like helicase ATP-binding" evidence="17">
    <location>
        <begin position="14"/>
        <end position="490"/>
    </location>
</feature>
<evidence type="ECO:0000256" key="2">
    <source>
        <dbReference type="ARBA" id="ARBA00022741"/>
    </source>
</evidence>
<dbReference type="Pfam" id="PF00580">
    <property type="entry name" value="UvrD-helicase"/>
    <property type="match status" value="1"/>
</dbReference>
<comment type="catalytic activity">
    <reaction evidence="11">
        <text>Couples ATP hydrolysis with the unwinding of duplex DNA by translocating in the 3'-5' direction.</text>
        <dbReference type="EC" id="5.6.2.4"/>
    </reaction>
</comment>
<keyword evidence="10" id="KW-0413">Isomerase</keyword>
<evidence type="ECO:0000256" key="10">
    <source>
        <dbReference type="ARBA" id="ARBA00023235"/>
    </source>
</evidence>
<comment type="catalytic activity">
    <reaction evidence="14">
        <text>ATP + H2O = ADP + phosphate + H(+)</text>
        <dbReference type="Rhea" id="RHEA:13065"/>
        <dbReference type="ChEBI" id="CHEBI:15377"/>
        <dbReference type="ChEBI" id="CHEBI:15378"/>
        <dbReference type="ChEBI" id="CHEBI:30616"/>
        <dbReference type="ChEBI" id="CHEBI:43474"/>
        <dbReference type="ChEBI" id="CHEBI:456216"/>
        <dbReference type="EC" id="5.6.2.4"/>
    </reaction>
</comment>
<dbReference type="Pfam" id="PF12705">
    <property type="entry name" value="PDDEXK_1"/>
    <property type="match status" value="1"/>
</dbReference>
<dbReference type="EMBL" id="JAEHHL010000004">
    <property type="protein sequence ID" value="MBK0399094.1"/>
    <property type="molecule type" value="Genomic_DNA"/>
</dbReference>